<evidence type="ECO:0000256" key="1">
    <source>
        <dbReference type="ARBA" id="ARBA00004442"/>
    </source>
</evidence>
<proteinExistence type="inferred from homology"/>
<dbReference type="EMBL" id="LO017727">
    <property type="protein sequence ID" value="CRH08127.1"/>
    <property type="molecule type" value="Genomic_DNA"/>
</dbReference>
<protein>
    <submittedName>
        <fullName evidence="9">Putative type I secretion outer membrane protein, TolC family</fullName>
    </submittedName>
</protein>
<keyword evidence="4" id="KW-1134">Transmembrane beta strand</keyword>
<reference evidence="9" key="1">
    <citation type="submission" date="2015-04" db="EMBL/GenBank/DDBJ databases">
        <authorList>
            <person name="Syromyatnikov M.Y."/>
            <person name="Popov V.N."/>
        </authorList>
    </citation>
    <scope>NUCLEOTIDE SEQUENCE</scope>
    <source>
        <strain evidence="9">MO-1</strain>
    </source>
</reference>
<keyword evidence="5" id="KW-0812">Transmembrane</keyword>
<name>A0A1S7LPY2_MAGMO</name>
<dbReference type="GO" id="GO:0015562">
    <property type="term" value="F:efflux transmembrane transporter activity"/>
    <property type="evidence" value="ECO:0007669"/>
    <property type="project" value="InterPro"/>
</dbReference>
<accession>A0A1S7LPY2</accession>
<evidence type="ECO:0000256" key="5">
    <source>
        <dbReference type="ARBA" id="ARBA00022692"/>
    </source>
</evidence>
<dbReference type="Gene3D" id="1.20.1600.10">
    <property type="entry name" value="Outer membrane efflux proteins (OEP)"/>
    <property type="match status" value="1"/>
</dbReference>
<dbReference type="GO" id="GO:0009279">
    <property type="term" value="C:cell outer membrane"/>
    <property type="evidence" value="ECO:0007669"/>
    <property type="project" value="UniProtKB-SubCell"/>
</dbReference>
<dbReference type="AlphaFoldDB" id="A0A1S7LPY2"/>
<evidence type="ECO:0000256" key="3">
    <source>
        <dbReference type="ARBA" id="ARBA00022448"/>
    </source>
</evidence>
<evidence type="ECO:0000256" key="4">
    <source>
        <dbReference type="ARBA" id="ARBA00022452"/>
    </source>
</evidence>
<dbReference type="GO" id="GO:1990281">
    <property type="term" value="C:efflux pump complex"/>
    <property type="evidence" value="ECO:0007669"/>
    <property type="project" value="TreeGrafter"/>
</dbReference>
<keyword evidence="7" id="KW-0998">Cell outer membrane</keyword>
<comment type="similarity">
    <text evidence="2">Belongs to the outer membrane factor (OMF) (TC 1.B.17) family.</text>
</comment>
<evidence type="ECO:0000256" key="7">
    <source>
        <dbReference type="ARBA" id="ARBA00023237"/>
    </source>
</evidence>
<dbReference type="InterPro" id="IPR010130">
    <property type="entry name" value="T1SS_OMP_TolC"/>
</dbReference>
<dbReference type="PANTHER" id="PTHR30026">
    <property type="entry name" value="OUTER MEMBRANE PROTEIN TOLC"/>
    <property type="match status" value="1"/>
</dbReference>
<dbReference type="PANTHER" id="PTHR30026:SF22">
    <property type="entry name" value="OUTER MEMBRANE EFFLUX PROTEIN"/>
    <property type="match status" value="1"/>
</dbReference>
<sequence>MVWSSPAQAQESAIPAPSNLKDAVVTTLTTHPDVRSAWQNYLASKQQTRQAVAGYYPTLDLTAAYGRENSDNTTTRGAGRGSYTLNRGESGLALSQMLFDGFETIYDVKRADAAEASTMQAFHQTSENTGLSAVEAYLESYKQSLQIQLIAQNIEDHKEILEKAELKAKSGAGNEADVEQTKSRLSLAEANAAAIGGAARLAAAKYERIIGHPPKELQEPKLPDLELPDDLQGLIAKALDEHPSLRGAQLDMAASKATHKMNRAAFMPEVTFDIAATNNGNVSGTRGYAQSVSAMLNMSYNLYNGGSDTAAYRESKQRIYQSQEAVALSQRNIKEAVVVAWESMSIAKQRLELLNKQVDAAQKVVETYDKQFKLGRRSLLDLLNSKSELYTALSSQVNERFNYMTSVYRLWASMGSLRIKMNLADVDLANQ</sequence>
<keyword evidence="6" id="KW-0472">Membrane</keyword>
<comment type="subcellular location">
    <subcellularLocation>
        <location evidence="1">Cell outer membrane</location>
    </subcellularLocation>
</comment>
<dbReference type="NCBIfam" id="TIGR01844">
    <property type="entry name" value="type_I_sec_TolC"/>
    <property type="match status" value="1"/>
</dbReference>
<evidence type="ECO:0000256" key="2">
    <source>
        <dbReference type="ARBA" id="ARBA00007613"/>
    </source>
</evidence>
<keyword evidence="3" id="KW-0813">Transport</keyword>
<evidence type="ECO:0000256" key="8">
    <source>
        <dbReference type="SAM" id="Coils"/>
    </source>
</evidence>
<evidence type="ECO:0000313" key="9">
    <source>
        <dbReference type="EMBL" id="CRH08127.1"/>
    </source>
</evidence>
<feature type="coiled-coil region" evidence="8">
    <location>
        <begin position="344"/>
        <end position="371"/>
    </location>
</feature>
<organism evidence="9">
    <name type="scientific">Magnetococcus massalia (strain MO-1)</name>
    <dbReference type="NCBI Taxonomy" id="451514"/>
    <lineage>
        <taxon>Bacteria</taxon>
        <taxon>Pseudomonadati</taxon>
        <taxon>Pseudomonadota</taxon>
        <taxon>Magnetococcia</taxon>
        <taxon>Magnetococcales</taxon>
        <taxon>Magnetococcaceae</taxon>
        <taxon>Magnetococcus</taxon>
    </lineage>
</organism>
<dbReference type="Pfam" id="PF02321">
    <property type="entry name" value="OEP"/>
    <property type="match status" value="2"/>
</dbReference>
<gene>
    <name evidence="9" type="ORF">MAGMO_3999</name>
</gene>
<dbReference type="GO" id="GO:0015288">
    <property type="term" value="F:porin activity"/>
    <property type="evidence" value="ECO:0007669"/>
    <property type="project" value="TreeGrafter"/>
</dbReference>
<dbReference type="SUPFAM" id="SSF56954">
    <property type="entry name" value="Outer membrane efflux proteins (OEP)"/>
    <property type="match status" value="1"/>
</dbReference>
<evidence type="ECO:0000256" key="6">
    <source>
        <dbReference type="ARBA" id="ARBA00023136"/>
    </source>
</evidence>
<dbReference type="InterPro" id="IPR051906">
    <property type="entry name" value="TolC-like"/>
</dbReference>
<dbReference type="InterPro" id="IPR003423">
    <property type="entry name" value="OMP_efflux"/>
</dbReference>
<keyword evidence="8" id="KW-0175">Coiled coil</keyword>